<accession>A0ABX2T6S3</accession>
<dbReference type="RefSeq" id="WP_180281657.1">
    <property type="nucleotide sequence ID" value="NZ_JABFDB010000004.1"/>
</dbReference>
<proteinExistence type="predicted"/>
<dbReference type="EMBL" id="JABFDB010000004">
    <property type="protein sequence ID" value="NYZ19899.1"/>
    <property type="molecule type" value="Genomic_DNA"/>
</dbReference>
<keyword evidence="2" id="KW-1185">Reference proteome</keyword>
<evidence type="ECO:0000313" key="2">
    <source>
        <dbReference type="Proteomes" id="UP000584642"/>
    </source>
</evidence>
<gene>
    <name evidence="1" type="ORF">HND93_09255</name>
</gene>
<evidence type="ECO:0000313" key="1">
    <source>
        <dbReference type="EMBL" id="NYZ19899.1"/>
    </source>
</evidence>
<name>A0ABX2T6S3_9PROT</name>
<organism evidence="1 2">
    <name type="scientific">Azospirillum oleiclasticum</name>
    <dbReference type="NCBI Taxonomy" id="2735135"/>
    <lineage>
        <taxon>Bacteria</taxon>
        <taxon>Pseudomonadati</taxon>
        <taxon>Pseudomonadota</taxon>
        <taxon>Alphaproteobacteria</taxon>
        <taxon>Rhodospirillales</taxon>
        <taxon>Azospirillaceae</taxon>
        <taxon>Azospirillum</taxon>
    </lineage>
</organism>
<protein>
    <submittedName>
        <fullName evidence="1">Uncharacterized protein</fullName>
    </submittedName>
</protein>
<dbReference type="Proteomes" id="UP000584642">
    <property type="component" value="Unassembled WGS sequence"/>
</dbReference>
<dbReference type="InterPro" id="IPR045471">
    <property type="entry name" value="DUF6494"/>
</dbReference>
<reference evidence="1 2" key="1">
    <citation type="submission" date="2020-05" db="EMBL/GenBank/DDBJ databases">
        <title>Azospirillum oleiclasticum sp. nov, a nitrogen-fixing and heavy crude oil-emulsifying bacterium isolated from the crude oil of Yumen Oilfield.</title>
        <authorList>
            <person name="Wu D."/>
            <person name="Cai M."/>
            <person name="Zhang X."/>
        </authorList>
    </citation>
    <scope>NUCLEOTIDE SEQUENCE [LARGE SCALE GENOMIC DNA]</scope>
    <source>
        <strain evidence="1 2">ROY-1-1-2</strain>
    </source>
</reference>
<comment type="caution">
    <text evidence="1">The sequence shown here is derived from an EMBL/GenBank/DDBJ whole genome shotgun (WGS) entry which is preliminary data.</text>
</comment>
<dbReference type="Pfam" id="PF20104">
    <property type="entry name" value="DUF6494"/>
    <property type="match status" value="1"/>
</dbReference>
<sequence>MNDDTLNMDVRKFLKAVGVSSQREIERFVGEAMAARRLTGTETLHARVILSIDGSDFTHEVEGDIRLE</sequence>